<dbReference type="AlphaFoldDB" id="A0A6I3KF51"/>
<feature type="transmembrane region" description="Helical" evidence="1">
    <location>
        <begin position="34"/>
        <end position="58"/>
    </location>
</feature>
<dbReference type="Proteomes" id="UP000440694">
    <property type="component" value="Unassembled WGS sequence"/>
</dbReference>
<sequence length="167" mass="18499">MVNVVMLLLSLTVPPVHLAVTHGPWTRRNVLRIFLVYAFVFDVGAVGFLFGFVPHVFFADQAAEMIGWPKGSMFQFEVGLHDGGWGILGFLCVFFGGGFWLATAIGWSFFMFGAAWGHVQEIVTHGNYAPYNFFPAITDTLIPIYLLGLLYAYWRAGGLDGKLAPET</sequence>
<comment type="caution">
    <text evidence="2">The sequence shown here is derived from an EMBL/GenBank/DDBJ whole genome shotgun (WGS) entry which is preliminary data.</text>
</comment>
<keyword evidence="1" id="KW-0812">Transmembrane</keyword>
<keyword evidence="3" id="KW-1185">Reference proteome</keyword>
<reference evidence="2 3" key="1">
    <citation type="submission" date="2019-11" db="EMBL/GenBank/DDBJ databases">
        <title>Identification of a novel strain.</title>
        <authorList>
            <person name="Xu Q."/>
            <person name="Wang G."/>
        </authorList>
    </citation>
    <scope>NUCLEOTIDE SEQUENCE [LARGE SCALE GENOMIC DNA]</scope>
    <source>
        <strain evidence="3">xq</strain>
    </source>
</reference>
<evidence type="ECO:0000313" key="2">
    <source>
        <dbReference type="EMBL" id="MTD93524.1"/>
    </source>
</evidence>
<name>A0A6I3KF51_9HYPH</name>
<keyword evidence="1" id="KW-1133">Transmembrane helix</keyword>
<dbReference type="InterPro" id="IPR046740">
    <property type="entry name" value="DUF6790"/>
</dbReference>
<proteinExistence type="predicted"/>
<organism evidence="2 3">
    <name type="scientific">Hyphomicrobium album</name>
    <dbReference type="NCBI Taxonomy" id="2665159"/>
    <lineage>
        <taxon>Bacteria</taxon>
        <taxon>Pseudomonadati</taxon>
        <taxon>Pseudomonadota</taxon>
        <taxon>Alphaproteobacteria</taxon>
        <taxon>Hyphomicrobiales</taxon>
        <taxon>Hyphomicrobiaceae</taxon>
        <taxon>Hyphomicrobium</taxon>
    </lineage>
</organism>
<gene>
    <name evidence="2" type="ORF">GIW81_04145</name>
</gene>
<feature type="transmembrane region" description="Helical" evidence="1">
    <location>
        <begin position="133"/>
        <end position="154"/>
    </location>
</feature>
<evidence type="ECO:0000256" key="1">
    <source>
        <dbReference type="SAM" id="Phobius"/>
    </source>
</evidence>
<protein>
    <submittedName>
        <fullName evidence="2">Uncharacterized protein</fullName>
    </submittedName>
</protein>
<evidence type="ECO:0000313" key="3">
    <source>
        <dbReference type="Proteomes" id="UP000440694"/>
    </source>
</evidence>
<keyword evidence="1" id="KW-0472">Membrane</keyword>
<dbReference type="EMBL" id="WMBQ01000001">
    <property type="protein sequence ID" value="MTD93524.1"/>
    <property type="molecule type" value="Genomic_DNA"/>
</dbReference>
<dbReference type="RefSeq" id="WP_154738056.1">
    <property type="nucleotide sequence ID" value="NZ_WMBQ01000001.1"/>
</dbReference>
<feature type="transmembrane region" description="Helical" evidence="1">
    <location>
        <begin position="85"/>
        <end position="113"/>
    </location>
</feature>
<dbReference type="Pfam" id="PF20589">
    <property type="entry name" value="DUF6790"/>
    <property type="match status" value="1"/>
</dbReference>
<accession>A0A6I3KF51</accession>